<dbReference type="EMBL" id="JARAOO010000005">
    <property type="protein sequence ID" value="KAJ7969187.1"/>
    <property type="molecule type" value="Genomic_DNA"/>
</dbReference>
<organism evidence="2 3">
    <name type="scientific">Quillaja saponaria</name>
    <name type="common">Soap bark tree</name>
    <dbReference type="NCBI Taxonomy" id="32244"/>
    <lineage>
        <taxon>Eukaryota</taxon>
        <taxon>Viridiplantae</taxon>
        <taxon>Streptophyta</taxon>
        <taxon>Embryophyta</taxon>
        <taxon>Tracheophyta</taxon>
        <taxon>Spermatophyta</taxon>
        <taxon>Magnoliopsida</taxon>
        <taxon>eudicotyledons</taxon>
        <taxon>Gunneridae</taxon>
        <taxon>Pentapetalae</taxon>
        <taxon>rosids</taxon>
        <taxon>fabids</taxon>
        <taxon>Fabales</taxon>
        <taxon>Quillajaceae</taxon>
        <taxon>Quillaja</taxon>
    </lineage>
</organism>
<dbReference type="KEGG" id="qsa:O6P43_013186"/>
<dbReference type="PANTHER" id="PTHR47266">
    <property type="entry name" value="ENDONUCLEASE-RELATED"/>
    <property type="match status" value="1"/>
</dbReference>
<reference evidence="2" key="1">
    <citation type="journal article" date="2023" name="Science">
        <title>Elucidation of the pathway for biosynthesis of saponin adjuvants from the soapbark tree.</title>
        <authorList>
            <person name="Reed J."/>
            <person name="Orme A."/>
            <person name="El-Demerdash A."/>
            <person name="Owen C."/>
            <person name="Martin L.B.B."/>
            <person name="Misra R.C."/>
            <person name="Kikuchi S."/>
            <person name="Rejzek M."/>
            <person name="Martin A.C."/>
            <person name="Harkess A."/>
            <person name="Leebens-Mack J."/>
            <person name="Louveau T."/>
            <person name="Stephenson M.J."/>
            <person name="Osbourn A."/>
        </authorList>
    </citation>
    <scope>NUCLEOTIDE SEQUENCE</scope>
    <source>
        <strain evidence="2">S10</strain>
    </source>
</reference>
<evidence type="ECO:0000259" key="1">
    <source>
        <dbReference type="Pfam" id="PF17921"/>
    </source>
</evidence>
<dbReference type="InterPro" id="IPR052160">
    <property type="entry name" value="Gypsy_RT_Integrase-like"/>
</dbReference>
<evidence type="ECO:0000313" key="2">
    <source>
        <dbReference type="EMBL" id="KAJ7969187.1"/>
    </source>
</evidence>
<dbReference type="Gene3D" id="3.30.420.10">
    <property type="entry name" value="Ribonuclease H-like superfamily/Ribonuclease H"/>
    <property type="match status" value="1"/>
</dbReference>
<dbReference type="AlphaFoldDB" id="A0AAD7M3H6"/>
<accession>A0AAD7M3H6</accession>
<dbReference type="Pfam" id="PF17921">
    <property type="entry name" value="Integrase_H2C2"/>
    <property type="match status" value="1"/>
</dbReference>
<proteinExistence type="predicted"/>
<dbReference type="Gene3D" id="1.10.340.70">
    <property type="match status" value="1"/>
</dbReference>
<dbReference type="InterPro" id="IPR036397">
    <property type="entry name" value="RNaseH_sf"/>
</dbReference>
<feature type="domain" description="Integrase zinc-binding" evidence="1">
    <location>
        <begin position="54"/>
        <end position="108"/>
    </location>
</feature>
<dbReference type="Proteomes" id="UP001163823">
    <property type="component" value="Chromosome 5"/>
</dbReference>
<sequence>MDDSLVDYIQSGGLPSDTAEAKVVKRRAVRYCMIQDPLYRRSYTRPYLKCMSEEESRYVLDEVHRGVCGAHIGYRALAHKVLRTLYFWPTFQKDAKLWVKKCDNCQRSARVPRIPPNKLTSITSPWPFVVWDLDIIGPFPGGRTGKVKKFILVTCDYFTKWAEAEPTTSINAKAVEKFL</sequence>
<dbReference type="InterPro" id="IPR012337">
    <property type="entry name" value="RNaseH-like_sf"/>
</dbReference>
<evidence type="ECO:0000313" key="3">
    <source>
        <dbReference type="Proteomes" id="UP001163823"/>
    </source>
</evidence>
<dbReference type="SUPFAM" id="SSF53098">
    <property type="entry name" value="Ribonuclease H-like"/>
    <property type="match status" value="1"/>
</dbReference>
<keyword evidence="3" id="KW-1185">Reference proteome</keyword>
<protein>
    <submittedName>
        <fullName evidence="2">Gypsy retrotransposon integrase-like protein 1</fullName>
    </submittedName>
</protein>
<comment type="caution">
    <text evidence="2">The sequence shown here is derived from an EMBL/GenBank/DDBJ whole genome shotgun (WGS) entry which is preliminary data.</text>
</comment>
<name>A0AAD7M3H6_QUISA</name>
<dbReference type="InterPro" id="IPR041588">
    <property type="entry name" value="Integrase_H2C2"/>
</dbReference>
<dbReference type="GO" id="GO:0003676">
    <property type="term" value="F:nucleic acid binding"/>
    <property type="evidence" value="ECO:0007669"/>
    <property type="project" value="InterPro"/>
</dbReference>
<gene>
    <name evidence="2" type="ORF">O6P43_013186</name>
</gene>